<evidence type="ECO:0000313" key="2">
    <source>
        <dbReference type="Proteomes" id="UP001190700"/>
    </source>
</evidence>
<dbReference type="EMBL" id="LGRX02022861">
    <property type="protein sequence ID" value="KAK3255113.1"/>
    <property type="molecule type" value="Genomic_DNA"/>
</dbReference>
<dbReference type="Proteomes" id="UP001190700">
    <property type="component" value="Unassembled WGS sequence"/>
</dbReference>
<organism evidence="1 2">
    <name type="scientific">Cymbomonas tetramitiformis</name>
    <dbReference type="NCBI Taxonomy" id="36881"/>
    <lineage>
        <taxon>Eukaryota</taxon>
        <taxon>Viridiplantae</taxon>
        <taxon>Chlorophyta</taxon>
        <taxon>Pyramimonadophyceae</taxon>
        <taxon>Pyramimonadales</taxon>
        <taxon>Pyramimonadaceae</taxon>
        <taxon>Cymbomonas</taxon>
    </lineage>
</organism>
<sequence>MQASELVDANSSLEALKVVVNPQGEILKIVNCYHQSYPWEAVELVEENIDTLFVEMPSKRPGAQIVAGYFAQLVDRSSDDHMFVVEFLEGSKPRLLSRGDIIVQLVLQTTHHADTPRQLLPYLVPGTNLIVQSVCPRRLCGTYVFPKPDDASVFVDCTNGPSLCRRLLDGYSVIRLPAGGVSWIRTVQETDWSILRRTSDHVTRGVCRDDEAIRGLEKYAVDPLDHMGFLVRNTESVSLDNTTVENGGARMVRHQDFCALYRCPVEDAYFLVVYMCIPDYLEDQLFHLLIDNHHRRSCKEWALSEEISEAVKYSQVRRAAVLTHCLLQLLSDCKDTTNTLQVGKLAQSVAHVTFNCFSVERHTCNLKRNAKESACFHRDASSLTRDQGNCVCEIDENLSGRLNAQKDMPDTLAIAIGAHRIHSRSTECIANATPKSVPTQRSFQNVLYLAGHDTTPQLGYVCAFHEATLVPPEPPHIPVHP</sequence>
<accession>A0AAE0F8N8</accession>
<comment type="caution">
    <text evidence="1">The sequence shown here is derived from an EMBL/GenBank/DDBJ whole genome shotgun (WGS) entry which is preliminary data.</text>
</comment>
<name>A0AAE0F8N8_9CHLO</name>
<keyword evidence="2" id="KW-1185">Reference proteome</keyword>
<gene>
    <name evidence="1" type="ORF">CYMTET_35740</name>
</gene>
<reference evidence="1 2" key="1">
    <citation type="journal article" date="2015" name="Genome Biol. Evol.">
        <title>Comparative Genomics of a Bacterivorous Green Alga Reveals Evolutionary Causalities and Consequences of Phago-Mixotrophic Mode of Nutrition.</title>
        <authorList>
            <person name="Burns J.A."/>
            <person name="Paasch A."/>
            <person name="Narechania A."/>
            <person name="Kim E."/>
        </authorList>
    </citation>
    <scope>NUCLEOTIDE SEQUENCE [LARGE SCALE GENOMIC DNA]</scope>
    <source>
        <strain evidence="1 2">PLY_AMNH</strain>
    </source>
</reference>
<proteinExistence type="predicted"/>
<evidence type="ECO:0000313" key="1">
    <source>
        <dbReference type="EMBL" id="KAK3255113.1"/>
    </source>
</evidence>
<dbReference type="AlphaFoldDB" id="A0AAE0F8N8"/>
<protein>
    <submittedName>
        <fullName evidence="1">Uncharacterized protein</fullName>
    </submittedName>
</protein>